<feature type="transmembrane region" description="Helical" evidence="2">
    <location>
        <begin position="530"/>
        <end position="557"/>
    </location>
</feature>
<protein>
    <submittedName>
        <fullName evidence="4">Glycoside hydrolase family 16 protein</fullName>
    </submittedName>
</protein>
<feature type="transmembrane region" description="Helical" evidence="2">
    <location>
        <begin position="324"/>
        <end position="344"/>
    </location>
</feature>
<dbReference type="GO" id="GO:0005975">
    <property type="term" value="P:carbohydrate metabolic process"/>
    <property type="evidence" value="ECO:0007669"/>
    <property type="project" value="InterPro"/>
</dbReference>
<evidence type="ECO:0000256" key="2">
    <source>
        <dbReference type="SAM" id="Phobius"/>
    </source>
</evidence>
<dbReference type="PROSITE" id="PS51762">
    <property type="entry name" value="GH16_2"/>
    <property type="match status" value="1"/>
</dbReference>
<dbReference type="InterPro" id="IPR000757">
    <property type="entry name" value="Beta-glucanase-like"/>
</dbReference>
<dbReference type="GO" id="GO:0004553">
    <property type="term" value="F:hydrolase activity, hydrolyzing O-glycosyl compounds"/>
    <property type="evidence" value="ECO:0007669"/>
    <property type="project" value="InterPro"/>
</dbReference>
<keyword evidence="5" id="KW-1185">Reference proteome</keyword>
<keyword evidence="2" id="KW-0472">Membrane</keyword>
<proteinExistence type="predicted"/>
<gene>
    <name evidence="4" type="ORF">K469DRAFT_599009</name>
</gene>
<feature type="transmembrane region" description="Helical" evidence="2">
    <location>
        <begin position="766"/>
        <end position="788"/>
    </location>
</feature>
<dbReference type="Pfam" id="PF00722">
    <property type="entry name" value="Glyco_hydro_16"/>
    <property type="match status" value="1"/>
</dbReference>
<dbReference type="PANTHER" id="PTHR38121">
    <property type="entry name" value="GH16 DOMAIN-CONTAINING PROTEIN"/>
    <property type="match status" value="1"/>
</dbReference>
<dbReference type="SUPFAM" id="SSF49899">
    <property type="entry name" value="Concanavalin A-like lectins/glucanases"/>
    <property type="match status" value="1"/>
</dbReference>
<evidence type="ECO:0000256" key="1">
    <source>
        <dbReference type="SAM" id="MobiDB-lite"/>
    </source>
</evidence>
<feature type="transmembrane region" description="Helical" evidence="2">
    <location>
        <begin position="891"/>
        <end position="915"/>
    </location>
</feature>
<feature type="transmembrane region" description="Helical" evidence="2">
    <location>
        <begin position="577"/>
        <end position="596"/>
    </location>
</feature>
<feature type="compositionally biased region" description="Polar residues" evidence="1">
    <location>
        <begin position="418"/>
        <end position="435"/>
    </location>
</feature>
<reference evidence="4" key="1">
    <citation type="journal article" date="2020" name="Stud. Mycol.">
        <title>101 Dothideomycetes genomes: a test case for predicting lifestyles and emergence of pathogens.</title>
        <authorList>
            <person name="Haridas S."/>
            <person name="Albert R."/>
            <person name="Binder M."/>
            <person name="Bloem J."/>
            <person name="Labutti K."/>
            <person name="Salamov A."/>
            <person name="Andreopoulos B."/>
            <person name="Baker S."/>
            <person name="Barry K."/>
            <person name="Bills G."/>
            <person name="Bluhm B."/>
            <person name="Cannon C."/>
            <person name="Castanera R."/>
            <person name="Culley D."/>
            <person name="Daum C."/>
            <person name="Ezra D."/>
            <person name="Gonzalez J."/>
            <person name="Henrissat B."/>
            <person name="Kuo A."/>
            <person name="Liang C."/>
            <person name="Lipzen A."/>
            <person name="Lutzoni F."/>
            <person name="Magnuson J."/>
            <person name="Mondo S."/>
            <person name="Nolan M."/>
            <person name="Ohm R."/>
            <person name="Pangilinan J."/>
            <person name="Park H.-J."/>
            <person name="Ramirez L."/>
            <person name="Alfaro M."/>
            <person name="Sun H."/>
            <person name="Tritt A."/>
            <person name="Yoshinaga Y."/>
            <person name="Zwiers L.-H."/>
            <person name="Turgeon B."/>
            <person name="Goodwin S."/>
            <person name="Spatafora J."/>
            <person name="Crous P."/>
            <person name="Grigoriev I."/>
        </authorList>
    </citation>
    <scope>NUCLEOTIDE SEQUENCE</scope>
    <source>
        <strain evidence="4">CBS 207.26</strain>
    </source>
</reference>
<dbReference type="CDD" id="cd00413">
    <property type="entry name" value="Glyco_hydrolase_16"/>
    <property type="match status" value="1"/>
</dbReference>
<feature type="transmembrane region" description="Helical" evidence="2">
    <location>
        <begin position="724"/>
        <end position="746"/>
    </location>
</feature>
<dbReference type="PANTHER" id="PTHR38121:SF2">
    <property type="entry name" value="ACYLTRANSFERASE 3 DOMAIN-CONTAINING PROTEIN"/>
    <property type="match status" value="1"/>
</dbReference>
<organism evidence="4 5">
    <name type="scientific">Zopfia rhizophila CBS 207.26</name>
    <dbReference type="NCBI Taxonomy" id="1314779"/>
    <lineage>
        <taxon>Eukaryota</taxon>
        <taxon>Fungi</taxon>
        <taxon>Dikarya</taxon>
        <taxon>Ascomycota</taxon>
        <taxon>Pezizomycotina</taxon>
        <taxon>Dothideomycetes</taxon>
        <taxon>Dothideomycetes incertae sedis</taxon>
        <taxon>Zopfiaceae</taxon>
        <taxon>Zopfia</taxon>
    </lineage>
</organism>
<feature type="transmembrane region" description="Helical" evidence="2">
    <location>
        <begin position="850"/>
        <end position="871"/>
    </location>
</feature>
<feature type="transmembrane region" description="Helical" evidence="2">
    <location>
        <begin position="691"/>
        <end position="712"/>
    </location>
</feature>
<dbReference type="EMBL" id="ML994674">
    <property type="protein sequence ID" value="KAF2178606.1"/>
    <property type="molecule type" value="Genomic_DNA"/>
</dbReference>
<dbReference type="AlphaFoldDB" id="A0A6A6DLW7"/>
<name>A0A6A6DLW7_9PEZI</name>
<evidence type="ECO:0000313" key="5">
    <source>
        <dbReference type="Proteomes" id="UP000800200"/>
    </source>
</evidence>
<feature type="transmembrane region" description="Helical" evidence="2">
    <location>
        <begin position="617"/>
        <end position="634"/>
    </location>
</feature>
<dbReference type="Proteomes" id="UP000800200">
    <property type="component" value="Unassembled WGS sequence"/>
</dbReference>
<feature type="domain" description="GH16" evidence="3">
    <location>
        <begin position="33"/>
        <end position="271"/>
    </location>
</feature>
<dbReference type="InterPro" id="IPR013320">
    <property type="entry name" value="ConA-like_dom_sf"/>
</dbReference>
<feature type="region of interest" description="Disordered" evidence="1">
    <location>
        <begin position="355"/>
        <end position="379"/>
    </location>
</feature>
<keyword evidence="2" id="KW-1133">Transmembrane helix</keyword>
<sequence length="970" mass="110015">MHRFDDHKKNCSCGFYDPNTSERFTESIIIYFNESASLPYDFVAEDYRHKYEKDWNAVYRQGADSSNLQINGSDSLQLFVSPPTDIHLVNGAGIRTRRRDIQHGSFRTLVKSPRSNIRGSAMSLMWQYNDTETAQLSVMNTNNASGAWIGAFVNNEFTTRDLGINFSTVIRNATANRNYAVLDGVMSNGSVNPWHYTEYRIDWTQDAIHFYVGGNLMRSILRQKHKGMPSVPAPFYFKHWATGNMYSMEGPPAQQSVANIGWIRMFFNSSSLSKEKREKFRDRCLITDACSTNDIFLRGSTTYSERATQKWKQSMKKSGQRMPALWTLVICISFSSLLLLHAFLRLTPWRKHLPSNGQANGSEAPMEETGRNPSNPSEATLAFSNQSLFTSQVSRRSSSQNGYAFKDDIINEKAEYSPGTSLYGGSNHAETSRTGSIRFDSRGTTPRVLSPYSSNFNTTVEEFPSSKEYPGQIADESEIVSKHGSQKTLPAVHFPATHENKIPISTVTESALPAPRMAAHPSTPRQRIDYLAGLVGLCAVLVTVMHFGLTFVPAIVMPGAPVHYESEYWAQKIISPFILNQMWLGVFFTTSTRFLVARYLKTGNLEDIAQAVVRRTPRLMIPVASIALLEYFLVDCGVTKYLRYIPSLTWSTWPYVTRFPTIGHFVSEVLELIYLIPNAVPQITFHYCTGVLWTIAVQLQGSWLVLTGVIVISEIRTLWKRMAYYSFCIVNHWYAQSWGSYIWFGLLLADLDVTYKYKPYLHARPMAYYSLTIFCWLCVAAGFAANIISNWTDFNFVVYESNIHPDIPTGRPFWDTSNAGYPAYYVPRLNGLLFAAGMQVIVELSPTVQYILSLPVFLAIFPHVFTIYLLHGLVFWSWGSWLMIFLAEHDFSYGVNVTIVGVTSYTILFLTLPIVTPVIEALGKDITTLVWTTAIEKSPPRQRTLFPFPDDLFTRREENTKKLKGKERGK</sequence>
<dbReference type="Gene3D" id="2.60.120.200">
    <property type="match status" value="1"/>
</dbReference>
<accession>A0A6A6DLW7</accession>
<evidence type="ECO:0000313" key="4">
    <source>
        <dbReference type="EMBL" id="KAF2178606.1"/>
    </source>
</evidence>
<dbReference type="OrthoDB" id="25131at2759"/>
<keyword evidence="2" id="KW-0812">Transmembrane</keyword>
<keyword evidence="4" id="KW-0378">Hydrolase</keyword>
<feature type="region of interest" description="Disordered" evidence="1">
    <location>
        <begin position="416"/>
        <end position="453"/>
    </location>
</feature>
<evidence type="ECO:0000259" key="3">
    <source>
        <dbReference type="PROSITE" id="PS51762"/>
    </source>
</evidence>